<evidence type="ECO:0000313" key="3">
    <source>
        <dbReference type="Proteomes" id="UP000020077"/>
    </source>
</evidence>
<gene>
    <name evidence="2" type="ORF">AW09_003887</name>
</gene>
<dbReference type="EMBL" id="JDVG02000615">
    <property type="protein sequence ID" value="KFB70986.1"/>
    <property type="molecule type" value="Genomic_DNA"/>
</dbReference>
<organism evidence="2 3">
    <name type="scientific">Candidatus Accumulibacter phosphatis</name>
    <dbReference type="NCBI Taxonomy" id="327160"/>
    <lineage>
        <taxon>Bacteria</taxon>
        <taxon>Pseudomonadati</taxon>
        <taxon>Pseudomonadota</taxon>
        <taxon>Betaproteobacteria</taxon>
        <taxon>Candidatus Accumulibacter</taxon>
    </lineage>
</organism>
<dbReference type="Proteomes" id="UP000020077">
    <property type="component" value="Unassembled WGS sequence"/>
</dbReference>
<evidence type="ECO:0000256" key="1">
    <source>
        <dbReference type="SAM" id="MobiDB-lite"/>
    </source>
</evidence>
<reference evidence="2 3" key="1">
    <citation type="submission" date="2014-02" db="EMBL/GenBank/DDBJ databases">
        <title>Expanding our view of genomic diversity in Candidatus Accumulibacter clades.</title>
        <authorList>
            <person name="Skennerton C.T."/>
            <person name="Barr J.J."/>
            <person name="Slater F.R."/>
            <person name="Bond P.L."/>
            <person name="Tyson G.W."/>
        </authorList>
    </citation>
    <scope>NUCLEOTIDE SEQUENCE [LARGE SCALE GENOMIC DNA]</scope>
    <source>
        <strain evidence="3">BA-91</strain>
    </source>
</reference>
<dbReference type="AlphaFoldDB" id="A0A080LRU6"/>
<name>A0A080LRU6_9PROT</name>
<accession>A0A080LRU6</accession>
<sequence length="199" mass="22272">MRRLQRPGARHCRRLDVRLRERLAHAPPARLAQILNGERRKNGSEEYPPTQQRRSTARSESWSLNWSLHHGHPQTSAPADAHSAAVPCTGRCGNSIHINMIKRITRQLKARSAMNRQARMNNTTTFAHGGEARKLRESSFANNIRPSEAIGSARIDPSEHLRMGNQSWTTHCFPARGMSAGSGGINGTTKHFCGHFTDR</sequence>
<comment type="caution">
    <text evidence="2">The sequence shown here is derived from an EMBL/GenBank/DDBJ whole genome shotgun (WGS) entry which is preliminary data.</text>
</comment>
<protein>
    <submittedName>
        <fullName evidence="2">Uncharacterized protein</fullName>
    </submittedName>
</protein>
<feature type="compositionally biased region" description="Polar residues" evidence="1">
    <location>
        <begin position="49"/>
        <end position="61"/>
    </location>
</feature>
<proteinExistence type="predicted"/>
<evidence type="ECO:0000313" key="2">
    <source>
        <dbReference type="EMBL" id="KFB70986.1"/>
    </source>
</evidence>
<feature type="region of interest" description="Disordered" evidence="1">
    <location>
        <begin position="28"/>
        <end position="61"/>
    </location>
</feature>